<keyword evidence="6 10" id="KW-0346">Stress response</keyword>
<dbReference type="InterPro" id="IPR020568">
    <property type="entry name" value="Ribosomal_Su5_D2-typ_SF"/>
</dbReference>
<keyword evidence="13" id="KW-1185">Reference proteome</keyword>
<dbReference type="KEGG" id="bchi:OY14_02770"/>
<accession>A0A0A7UW82</accession>
<dbReference type="AlphaFoldDB" id="A0A0A7UW82"/>
<dbReference type="Gene3D" id="3.30.230.80">
    <property type="match status" value="1"/>
</dbReference>
<reference evidence="12 13" key="1">
    <citation type="journal article" date="2015" name="Genome Announc.">
        <title>Genome Sequence of Borrelia chilensis VA1, a South American Member of the Lyme Borreliosis Group.</title>
        <authorList>
            <person name="Huang W."/>
            <person name="Ojaimi C."/>
            <person name="Fallon J.T."/>
            <person name="Travisany D."/>
            <person name="Maass A."/>
            <person name="Ivanova L."/>
            <person name="Tomova A."/>
            <person name="Gonzalez-Acuna D."/>
            <person name="Godfrey H.P."/>
            <person name="Cabello F.C."/>
        </authorList>
    </citation>
    <scope>NUCLEOTIDE SEQUENCE [LARGE SCALE GENOMIC DNA]</scope>
    <source>
        <strain evidence="12 13">VA1</strain>
    </source>
</reference>
<name>A0A0A7UW82_9SPIR</name>
<feature type="binding site" evidence="11">
    <location>
        <position position="93"/>
    </location>
    <ligand>
        <name>ATP</name>
        <dbReference type="ChEBI" id="CHEBI:30616"/>
    </ligand>
</feature>
<comment type="function">
    <text evidence="8 10">Molecular chaperone. Has ATPase activity.</text>
</comment>
<dbReference type="CDD" id="cd16927">
    <property type="entry name" value="HATPase_Hsp90-like"/>
    <property type="match status" value="1"/>
</dbReference>
<dbReference type="GO" id="GO:0016887">
    <property type="term" value="F:ATP hydrolysis activity"/>
    <property type="evidence" value="ECO:0007669"/>
    <property type="project" value="InterPro"/>
</dbReference>
<feature type="binding site" evidence="11">
    <location>
        <begin position="94"/>
        <end position="95"/>
    </location>
    <ligand>
        <name>ATP</name>
        <dbReference type="ChEBI" id="CHEBI:30616"/>
    </ligand>
</feature>
<evidence type="ECO:0000256" key="10">
    <source>
        <dbReference type="HAMAP-Rule" id="MF_00505"/>
    </source>
</evidence>
<dbReference type="GO" id="GO:0140662">
    <property type="term" value="F:ATP-dependent protein folding chaperone"/>
    <property type="evidence" value="ECO:0007669"/>
    <property type="project" value="InterPro"/>
</dbReference>
<keyword evidence="5 10" id="KW-0067">ATP-binding</keyword>
<dbReference type="GO" id="GO:0005524">
    <property type="term" value="F:ATP binding"/>
    <property type="evidence" value="ECO:0007669"/>
    <property type="project" value="UniProtKB-UniRule"/>
</dbReference>
<feature type="binding site" evidence="11">
    <location>
        <position position="333"/>
    </location>
    <ligand>
        <name>ATP</name>
        <dbReference type="ChEBI" id="CHEBI:30616"/>
    </ligand>
</feature>
<feature type="region of interest" description="A; substrate-binding" evidence="10">
    <location>
        <begin position="1"/>
        <end position="333"/>
    </location>
</feature>
<comment type="similarity">
    <text evidence="2 10">Belongs to the heat shock protein 90 family.</text>
</comment>
<feature type="binding site" evidence="11">
    <location>
        <position position="79"/>
    </location>
    <ligand>
        <name>ATP</name>
        <dbReference type="ChEBI" id="CHEBI:30616"/>
    </ligand>
</feature>
<comment type="subunit">
    <text evidence="10">Homodimer.</text>
</comment>
<dbReference type="Pfam" id="PF13589">
    <property type="entry name" value="HATPase_c_3"/>
    <property type="match status" value="1"/>
</dbReference>
<dbReference type="GO" id="GO:0051082">
    <property type="term" value="F:unfolded protein binding"/>
    <property type="evidence" value="ECO:0007669"/>
    <property type="project" value="UniProtKB-UniRule"/>
</dbReference>
<dbReference type="SUPFAM" id="SSF55874">
    <property type="entry name" value="ATPase domain of HSP90 chaperone/DNA topoisomerase II/histidine kinase"/>
    <property type="match status" value="1"/>
</dbReference>
<evidence type="ECO:0000256" key="6">
    <source>
        <dbReference type="ARBA" id="ARBA00023016"/>
    </source>
</evidence>
<dbReference type="PRINTS" id="PR00775">
    <property type="entry name" value="HEATSHOCK90"/>
</dbReference>
<dbReference type="STRING" id="1245910.OY14_02770"/>
<keyword evidence="7 10" id="KW-0143">Chaperone</keyword>
<feature type="binding site" evidence="11">
    <location>
        <position position="166"/>
    </location>
    <ligand>
        <name>ATP</name>
        <dbReference type="ChEBI" id="CHEBI:30616"/>
    </ligand>
</feature>
<feature type="binding site" evidence="11">
    <location>
        <begin position="116"/>
        <end position="121"/>
    </location>
    <ligand>
        <name>ATP</name>
        <dbReference type="ChEBI" id="CHEBI:30616"/>
    </ligand>
</feature>
<dbReference type="EMBL" id="CP009910">
    <property type="protein sequence ID" value="AJA90360.1"/>
    <property type="molecule type" value="Genomic_DNA"/>
</dbReference>
<evidence type="ECO:0000256" key="5">
    <source>
        <dbReference type="ARBA" id="ARBA00022840"/>
    </source>
</evidence>
<protein>
    <recommendedName>
        <fullName evidence="9 10">Chaperone protein HtpG</fullName>
    </recommendedName>
    <alternativeName>
        <fullName evidence="10">Heat shock protein HtpG</fullName>
    </alternativeName>
    <alternativeName>
        <fullName evidence="10">High temperature protein G</fullName>
    </alternativeName>
</protein>
<evidence type="ECO:0000256" key="8">
    <source>
        <dbReference type="ARBA" id="ARBA00058590"/>
    </source>
</evidence>
<comment type="subcellular location">
    <subcellularLocation>
        <location evidence="1 10">Cytoplasm</location>
    </subcellularLocation>
</comment>
<dbReference type="NCBIfam" id="NF003555">
    <property type="entry name" value="PRK05218.1"/>
    <property type="match status" value="1"/>
</dbReference>
<evidence type="ECO:0000256" key="3">
    <source>
        <dbReference type="ARBA" id="ARBA00022490"/>
    </source>
</evidence>
<dbReference type="Pfam" id="PF00183">
    <property type="entry name" value="HSP90"/>
    <property type="match status" value="1"/>
</dbReference>
<dbReference type="FunFam" id="3.30.565.10:FF:000009">
    <property type="entry name" value="Molecular chaperone HtpG"/>
    <property type="match status" value="1"/>
</dbReference>
<feature type="binding site" evidence="11">
    <location>
        <position position="30"/>
    </location>
    <ligand>
        <name>ATP</name>
        <dbReference type="ChEBI" id="CHEBI:30616"/>
    </ligand>
</feature>
<organism evidence="12 13">
    <name type="scientific">Borreliella chilensis</name>
    <dbReference type="NCBI Taxonomy" id="1245910"/>
    <lineage>
        <taxon>Bacteria</taxon>
        <taxon>Pseudomonadati</taxon>
        <taxon>Spirochaetota</taxon>
        <taxon>Spirochaetia</taxon>
        <taxon>Spirochaetales</taxon>
        <taxon>Borreliaceae</taxon>
        <taxon>Borreliella</taxon>
    </lineage>
</organism>
<dbReference type="PROSITE" id="PS00298">
    <property type="entry name" value="HSP90"/>
    <property type="match status" value="1"/>
</dbReference>
<dbReference type="PANTHER" id="PTHR11528">
    <property type="entry name" value="HEAT SHOCK PROTEIN 90 FAMILY MEMBER"/>
    <property type="match status" value="1"/>
</dbReference>
<proteinExistence type="inferred from homology"/>
<evidence type="ECO:0000256" key="1">
    <source>
        <dbReference type="ARBA" id="ARBA00004496"/>
    </source>
</evidence>
<dbReference type="GO" id="GO:0005737">
    <property type="term" value="C:cytoplasm"/>
    <property type="evidence" value="ECO:0007669"/>
    <property type="project" value="UniProtKB-SubCell"/>
</dbReference>
<dbReference type="InterPro" id="IPR020575">
    <property type="entry name" value="Hsp90_N"/>
</dbReference>
<dbReference type="FunFam" id="3.30.230.80:FF:000002">
    <property type="entry name" value="Molecular chaperone HtpG"/>
    <property type="match status" value="1"/>
</dbReference>
<evidence type="ECO:0000313" key="13">
    <source>
        <dbReference type="Proteomes" id="UP000030940"/>
    </source>
</evidence>
<evidence type="ECO:0000256" key="2">
    <source>
        <dbReference type="ARBA" id="ARBA00008239"/>
    </source>
</evidence>
<gene>
    <name evidence="10" type="primary">htpG</name>
    <name evidence="12" type="ORF">OY14_02770</name>
</gene>
<sequence>MKKQFDTEVNDLLYLIIHSLYSHKEIFLRELISNASDAIDKLKFLNLTNEKFKNIVLEPKIEITFDDKSILIKDNGIGMNEQDLTNHLGVIAKSGTKEFINNLKQDEKKSAGLIGQFGVGFYSAFIVSEKVEVISKKALENDAYIWSSDGKTGYEIEKSNKEEPGTEIKLYLNKEGLEYANKWKIQEIIKKYSNHINYPIYIKYSEPIMKDGKQEGIEEKEEKLNETTALWTKNKSEIKAEEYNEFYKNTTFDYENPLIHIHTKAEGNLEYTSLFYIPNKAPYDLYYPNTKPGVKLFINRIFITDSEGSLLPNYLRFIKGVIDCQDLPLNVSREILQQNKILSKIKSSSVKKILSELEKLSKKNPEKFSDFSKEFGRCIKEGVYSDFENREKLISLIRFKSSNVDGFVSFKDYKERMNESQKSIYYITGGKENILKENPIVNAYKEKGFEILIMDDELDEAILNLIPEYEGLKLKAINKNETSNELKDENFKKIEEEFKDTLAKVKEILKDHIKEVNLSATLIKEPSAIIVDSNDPTYQMQKIMISMGQEVKEIKPILELNPNNKIVKNLKTLEPEKLEKISILLFEEAMLTSGMPSKNPGKFINIINELLEKDLL</sequence>
<dbReference type="SUPFAM" id="SSF54211">
    <property type="entry name" value="Ribosomal protein S5 domain 2-like"/>
    <property type="match status" value="1"/>
</dbReference>
<comment type="caution">
    <text evidence="10">Lacks conserved residue(s) required for the propagation of feature annotation.</text>
</comment>
<feature type="region of interest" description="C" evidence="10">
    <location>
        <begin position="543"/>
        <end position="616"/>
    </location>
</feature>
<evidence type="ECO:0000313" key="12">
    <source>
        <dbReference type="EMBL" id="AJA90360.1"/>
    </source>
</evidence>
<evidence type="ECO:0000256" key="4">
    <source>
        <dbReference type="ARBA" id="ARBA00022741"/>
    </source>
</evidence>
<evidence type="ECO:0000256" key="9">
    <source>
        <dbReference type="ARBA" id="ARBA00070675"/>
    </source>
</evidence>
<dbReference type="Gene3D" id="1.20.120.790">
    <property type="entry name" value="Heat shock protein 90, C-terminal domain"/>
    <property type="match status" value="1"/>
</dbReference>
<dbReference type="PIRSF" id="PIRSF002583">
    <property type="entry name" value="Hsp90"/>
    <property type="match status" value="1"/>
</dbReference>
<dbReference type="Gene3D" id="3.30.565.10">
    <property type="entry name" value="Histidine kinase-like ATPase, C-terminal domain"/>
    <property type="match status" value="1"/>
</dbReference>
<evidence type="ECO:0000256" key="11">
    <source>
        <dbReference type="PIRSR" id="PIRSR002583-1"/>
    </source>
</evidence>
<feature type="binding site" evidence="11">
    <location>
        <position position="34"/>
    </location>
    <ligand>
        <name>ATP</name>
        <dbReference type="ChEBI" id="CHEBI:30616"/>
    </ligand>
</feature>
<dbReference type="Proteomes" id="UP000030940">
    <property type="component" value="Chromosome"/>
</dbReference>
<keyword evidence="4 10" id="KW-0547">Nucleotide-binding</keyword>
<dbReference type="HOGENOM" id="CLU_006684_3_0_12"/>
<dbReference type="Gene3D" id="3.40.50.11260">
    <property type="match status" value="1"/>
</dbReference>
<dbReference type="InterPro" id="IPR037196">
    <property type="entry name" value="HSP90_C"/>
</dbReference>
<dbReference type="InterPro" id="IPR019805">
    <property type="entry name" value="Heat_shock_protein_90_CS"/>
</dbReference>
<dbReference type="InterPro" id="IPR001404">
    <property type="entry name" value="Hsp90_fam"/>
</dbReference>
<dbReference type="SUPFAM" id="SSF110942">
    <property type="entry name" value="HSP90 C-terminal domain"/>
    <property type="match status" value="1"/>
</dbReference>
<dbReference type="InterPro" id="IPR036890">
    <property type="entry name" value="HATPase_C_sf"/>
</dbReference>
<feature type="binding site" evidence="11">
    <location>
        <position position="74"/>
    </location>
    <ligand>
        <name>ATP</name>
        <dbReference type="ChEBI" id="CHEBI:30616"/>
    </ligand>
</feature>
<dbReference type="HAMAP" id="MF_00505">
    <property type="entry name" value="HSP90"/>
    <property type="match status" value="1"/>
</dbReference>
<keyword evidence="3 10" id="KW-0963">Cytoplasm</keyword>
<evidence type="ECO:0000256" key="7">
    <source>
        <dbReference type="ARBA" id="ARBA00023186"/>
    </source>
</evidence>